<comment type="caution">
    <text evidence="4">The sequence shown here is derived from an EMBL/GenBank/DDBJ whole genome shotgun (WGS) entry which is preliminary data.</text>
</comment>
<sequence>MIERFSGPVPAASKLMKELGIEVVNADGSMKSLADIVENVTAATDGMGQAQKLAAIKTLVGSRASASFLALMDVGPETMREFTEELENSGGVAEEIANKQLDNLGGSFLYLKSAIEGAAISIGDTLSPVVRAVADLLTGLVTLFNNLSDSTKSVITWIAAGVAAFLLLVGPLMILVGMIPSIVGGFSAIGLLFTKVTAAVAAAGGSFAVIKAIIATLFGPITLIIGAIAGLIAIFVYLYKTNEEFRDKVQGAWNSVVESITTALTAIWDIITQVFGQIMAIISPVIEYIKEDFAGAGSVIVDVFGGAFTFISELITTVIDYVSGVIMAGLTFVQDFLTTHGETITATLIGAYEIIKAGVMAAIEFIWFIIQAVLTTITNLWDEHGETVINFVTSAWETIQNVVETVIETVRGVIDSVTSAISEIWDKHGETIMAIVTWAFESVKDIIATALEVIQTKISGVLNIIKGIFEVVWPIISGIVQIAWGLIEMYVQTAIDIVKGIIDAAMSLIKGDWEGAWEAISGIAQDIWNNIEGFFEKIDLYEIGANIIQGLIDGIGSMVGSVVETVKGVGESMVGGIKSVLRINSPSRTFRDDIGQWIPKGLADGIDGATRDVRRSIDAMVGLMPTEIDPPRLSPVSIAPPSVSGVSGGYNGSMGGGSRYHSEGDTTINVTVEYSGGERYNRQQAEEIGRIASEHIAREKRHVLQGRG</sequence>
<keyword evidence="2" id="KW-0472">Membrane</keyword>
<reference evidence="4" key="1">
    <citation type="submission" date="2021-01" db="EMBL/GenBank/DDBJ databases">
        <title>Genomic Encyclopedia of Type Strains, Phase IV (KMG-IV): sequencing the most valuable type-strain genomes for metagenomic binning, comparative biology and taxonomic classification.</title>
        <authorList>
            <person name="Goeker M."/>
        </authorList>
    </citation>
    <scope>NUCLEOTIDE SEQUENCE</scope>
    <source>
        <strain evidence="4">DSM 21943</strain>
    </source>
</reference>
<keyword evidence="5" id="KW-1185">Reference proteome</keyword>
<dbReference type="Pfam" id="PF10145">
    <property type="entry name" value="PhageMin_Tail"/>
    <property type="match status" value="1"/>
</dbReference>
<feature type="transmembrane region" description="Helical" evidence="2">
    <location>
        <begin position="318"/>
        <end position="337"/>
    </location>
</feature>
<keyword evidence="2" id="KW-1133">Transmembrane helix</keyword>
<dbReference type="PANTHER" id="PTHR37813:SF1">
    <property type="entry name" value="FELS-2 PROPHAGE PROTEIN"/>
    <property type="match status" value="1"/>
</dbReference>
<dbReference type="InterPro" id="IPR010090">
    <property type="entry name" value="Phage_tape_meas"/>
</dbReference>
<keyword evidence="1" id="KW-1188">Viral release from host cell</keyword>
<name>A0ABS2SV51_9BACI</name>
<feature type="transmembrane region" description="Helical" evidence="2">
    <location>
        <begin position="154"/>
        <end position="179"/>
    </location>
</feature>
<dbReference type="InterPro" id="IPR016024">
    <property type="entry name" value="ARM-type_fold"/>
</dbReference>
<dbReference type="Gene3D" id="1.20.120.20">
    <property type="entry name" value="Apolipoprotein"/>
    <property type="match status" value="1"/>
</dbReference>
<dbReference type="EMBL" id="JAFBCV010000004">
    <property type="protein sequence ID" value="MBM7838359.1"/>
    <property type="molecule type" value="Genomic_DNA"/>
</dbReference>
<evidence type="ECO:0000256" key="2">
    <source>
        <dbReference type="SAM" id="Phobius"/>
    </source>
</evidence>
<dbReference type="SUPFAM" id="SSF48371">
    <property type="entry name" value="ARM repeat"/>
    <property type="match status" value="1"/>
</dbReference>
<proteinExistence type="predicted"/>
<evidence type="ECO:0000313" key="4">
    <source>
        <dbReference type="EMBL" id="MBM7838359.1"/>
    </source>
</evidence>
<keyword evidence="2" id="KW-0812">Transmembrane</keyword>
<organism evidence="4 5">
    <name type="scientific">Shouchella xiaoxiensis</name>
    <dbReference type="NCBI Taxonomy" id="766895"/>
    <lineage>
        <taxon>Bacteria</taxon>
        <taxon>Bacillati</taxon>
        <taxon>Bacillota</taxon>
        <taxon>Bacilli</taxon>
        <taxon>Bacillales</taxon>
        <taxon>Bacillaceae</taxon>
        <taxon>Shouchella</taxon>
    </lineage>
</organism>
<feature type="transmembrane region" description="Helical" evidence="2">
    <location>
        <begin position="349"/>
        <end position="370"/>
    </location>
</feature>
<dbReference type="NCBIfam" id="TIGR01760">
    <property type="entry name" value="tape_meas_TP901"/>
    <property type="match status" value="1"/>
</dbReference>
<evidence type="ECO:0000259" key="3">
    <source>
        <dbReference type="Pfam" id="PF10145"/>
    </source>
</evidence>
<accession>A0ABS2SV51</accession>
<dbReference type="Proteomes" id="UP001179280">
    <property type="component" value="Unassembled WGS sequence"/>
</dbReference>
<gene>
    <name evidence="4" type="ORF">JOC54_001615</name>
</gene>
<dbReference type="PANTHER" id="PTHR37813">
    <property type="entry name" value="FELS-2 PROPHAGE PROTEIN"/>
    <property type="match status" value="1"/>
</dbReference>
<evidence type="ECO:0000313" key="5">
    <source>
        <dbReference type="Proteomes" id="UP001179280"/>
    </source>
</evidence>
<protein>
    <submittedName>
        <fullName evidence="4">Phage-related protein</fullName>
    </submittedName>
</protein>
<evidence type="ECO:0000256" key="1">
    <source>
        <dbReference type="ARBA" id="ARBA00022612"/>
    </source>
</evidence>
<feature type="transmembrane region" description="Helical" evidence="2">
    <location>
        <begin position="217"/>
        <end position="239"/>
    </location>
</feature>
<feature type="domain" description="Phage tail tape measure protein" evidence="3">
    <location>
        <begin position="5"/>
        <end position="61"/>
    </location>
</feature>
<feature type="transmembrane region" description="Helical" evidence="2">
    <location>
        <begin position="185"/>
        <end position="210"/>
    </location>
</feature>